<feature type="transmembrane region" description="Helical" evidence="7">
    <location>
        <begin position="286"/>
        <end position="305"/>
    </location>
</feature>
<dbReference type="GO" id="GO:0055085">
    <property type="term" value="P:transmembrane transport"/>
    <property type="evidence" value="ECO:0007669"/>
    <property type="project" value="InterPro"/>
</dbReference>
<feature type="transmembrane region" description="Helical" evidence="7">
    <location>
        <begin position="224"/>
        <end position="247"/>
    </location>
</feature>
<gene>
    <name evidence="8" type="ORF">ABLG96_03940</name>
</gene>
<dbReference type="RefSeq" id="WP_353650114.1">
    <property type="nucleotide sequence ID" value="NZ_CP159218.1"/>
</dbReference>
<evidence type="ECO:0000313" key="8">
    <source>
        <dbReference type="EMBL" id="XCG64501.1"/>
    </source>
</evidence>
<keyword evidence="3" id="KW-1003">Cell membrane</keyword>
<feature type="transmembrane region" description="Helical" evidence="7">
    <location>
        <begin position="253"/>
        <end position="274"/>
    </location>
</feature>
<feature type="transmembrane region" description="Helical" evidence="7">
    <location>
        <begin position="6"/>
        <end position="22"/>
    </location>
</feature>
<evidence type="ECO:0000256" key="4">
    <source>
        <dbReference type="ARBA" id="ARBA00022692"/>
    </source>
</evidence>
<dbReference type="Pfam" id="PF03547">
    <property type="entry name" value="Mem_trans"/>
    <property type="match status" value="1"/>
</dbReference>
<keyword evidence="4 7" id="KW-0812">Transmembrane</keyword>
<proteinExistence type="predicted"/>
<keyword evidence="6 7" id="KW-0472">Membrane</keyword>
<dbReference type="PANTHER" id="PTHR36838">
    <property type="entry name" value="AUXIN EFFLUX CARRIER FAMILY PROTEIN"/>
    <property type="match status" value="1"/>
</dbReference>
<dbReference type="GO" id="GO:0016020">
    <property type="term" value="C:membrane"/>
    <property type="evidence" value="ECO:0007669"/>
    <property type="project" value="UniProtKB-SubCell"/>
</dbReference>
<evidence type="ECO:0000256" key="1">
    <source>
        <dbReference type="ARBA" id="ARBA00004141"/>
    </source>
</evidence>
<feature type="transmembrane region" description="Helical" evidence="7">
    <location>
        <begin position="94"/>
        <end position="116"/>
    </location>
</feature>
<name>A0AAU8DR65_9ACTN</name>
<evidence type="ECO:0000256" key="6">
    <source>
        <dbReference type="ARBA" id="ARBA00023136"/>
    </source>
</evidence>
<evidence type="ECO:0000256" key="5">
    <source>
        <dbReference type="ARBA" id="ARBA00022989"/>
    </source>
</evidence>
<protein>
    <submittedName>
        <fullName evidence="8">AEC family transporter</fullName>
    </submittedName>
</protein>
<dbReference type="EMBL" id="CP159218">
    <property type="protein sequence ID" value="XCG64501.1"/>
    <property type="molecule type" value="Genomic_DNA"/>
</dbReference>
<feature type="transmembrane region" description="Helical" evidence="7">
    <location>
        <begin position="122"/>
        <end position="144"/>
    </location>
</feature>
<evidence type="ECO:0000256" key="3">
    <source>
        <dbReference type="ARBA" id="ARBA00022475"/>
    </source>
</evidence>
<reference evidence="8" key="1">
    <citation type="submission" date="2024-05" db="EMBL/GenBank/DDBJ databases">
        <authorList>
            <person name="Cai S.Y."/>
            <person name="Jin L.M."/>
            <person name="Li H.R."/>
        </authorList>
    </citation>
    <scope>NUCLEOTIDE SEQUENCE</scope>
    <source>
        <strain evidence="8">A5-74</strain>
    </source>
</reference>
<dbReference type="InterPro" id="IPR004776">
    <property type="entry name" value="Mem_transp_PIN-like"/>
</dbReference>
<keyword evidence="2" id="KW-0813">Transport</keyword>
<feature type="transmembrane region" description="Helical" evidence="7">
    <location>
        <begin position="59"/>
        <end position="82"/>
    </location>
</feature>
<feature type="transmembrane region" description="Helical" evidence="7">
    <location>
        <begin position="192"/>
        <end position="212"/>
    </location>
</feature>
<dbReference type="AlphaFoldDB" id="A0AAU8DR65"/>
<comment type="subcellular location">
    <subcellularLocation>
        <location evidence="1">Membrane</location>
        <topology evidence="1">Multi-pass membrane protein</topology>
    </subcellularLocation>
</comment>
<evidence type="ECO:0000256" key="7">
    <source>
        <dbReference type="SAM" id="Phobius"/>
    </source>
</evidence>
<organism evidence="8">
    <name type="scientific">Nakamurella sp. A5-74</name>
    <dbReference type="NCBI Taxonomy" id="3158264"/>
    <lineage>
        <taxon>Bacteria</taxon>
        <taxon>Bacillati</taxon>
        <taxon>Actinomycetota</taxon>
        <taxon>Actinomycetes</taxon>
        <taxon>Nakamurellales</taxon>
        <taxon>Nakamurellaceae</taxon>
        <taxon>Nakamurella</taxon>
    </lineage>
</organism>
<evidence type="ECO:0000256" key="2">
    <source>
        <dbReference type="ARBA" id="ARBA00022448"/>
    </source>
</evidence>
<feature type="transmembrane region" description="Helical" evidence="7">
    <location>
        <begin position="165"/>
        <end position="186"/>
    </location>
</feature>
<dbReference type="PANTHER" id="PTHR36838:SF3">
    <property type="entry name" value="TRANSPORTER AUXIN EFFLUX CARRIER EC FAMILY"/>
    <property type="match status" value="1"/>
</dbReference>
<keyword evidence="5 7" id="KW-1133">Transmembrane helix</keyword>
<feature type="transmembrane region" description="Helical" evidence="7">
    <location>
        <begin position="34"/>
        <end position="53"/>
    </location>
</feature>
<accession>A0AAU8DR65</accession>
<sequence>MSSILQGLGVLAVVIAVGFLLARFRVLPEGTQQILARLVFFVATPALLFRTLSGAPVGTVLSSALGVTAITTAVGAIGYLVIARVRRKSLGESVIGALASSYVNAGNLGIPLSTYLFGTAAYVAPVMMYQLIVLAPIAFVALDIAETGKRPSVLRVALQPVRNPLVLASALGVVMALGGWSLPAVVVRPIDMIAGIAVPGALIAFGMSLYGAPLPGRTGSRTELTLIAVLKMLVLPVVAYCLGQFVFQMDPVAVLAATLAAALPTAQNVFVYAIRYHVGEALAREAVLVTTILSVPELIAVVGIVHR</sequence>